<dbReference type="GO" id="GO:0005164">
    <property type="term" value="F:tumor necrosis factor receptor binding"/>
    <property type="evidence" value="ECO:0007669"/>
    <property type="project" value="TreeGrafter"/>
</dbReference>
<dbReference type="GO" id="GO:0005778">
    <property type="term" value="C:peroxisomal membrane"/>
    <property type="evidence" value="ECO:0007669"/>
    <property type="project" value="TreeGrafter"/>
</dbReference>
<dbReference type="PANTHER" id="PTHR36754:SF2">
    <property type="entry name" value="E3 UBIQUITIN-PROTEIN LIGASE TRIM37"/>
    <property type="match status" value="1"/>
</dbReference>
<feature type="domain" description="B box-type" evidence="3">
    <location>
        <begin position="66"/>
        <end position="107"/>
    </location>
</feature>
<proteinExistence type="predicted"/>
<comment type="caution">
    <text evidence="5">The sequence shown here is derived from an EMBL/GenBank/DDBJ whole genome shotgun (WGS) entry which is preliminary data.</text>
</comment>
<dbReference type="InterPro" id="IPR053003">
    <property type="entry name" value="TRIM_RBCC_E3_ubiq-ligases"/>
</dbReference>
<dbReference type="PANTHER" id="PTHR36754">
    <property type="entry name" value="E3 UBIQUITIN-PROTEIN LIGASE TRIM37"/>
    <property type="match status" value="1"/>
</dbReference>
<dbReference type="GO" id="GO:0006513">
    <property type="term" value="P:protein monoubiquitination"/>
    <property type="evidence" value="ECO:0007669"/>
    <property type="project" value="TreeGrafter"/>
</dbReference>
<dbReference type="SMART" id="SM00336">
    <property type="entry name" value="BBOX"/>
    <property type="match status" value="1"/>
</dbReference>
<dbReference type="PROSITE" id="PS50119">
    <property type="entry name" value="ZF_BBOX"/>
    <property type="match status" value="1"/>
</dbReference>
<name>A0A1Y2CSY4_9FUNG</name>
<feature type="compositionally biased region" description="Low complexity" evidence="2">
    <location>
        <begin position="430"/>
        <end position="442"/>
    </location>
</feature>
<evidence type="ECO:0000256" key="1">
    <source>
        <dbReference type="PROSITE-ProRule" id="PRU00024"/>
    </source>
</evidence>
<dbReference type="Gene3D" id="3.30.160.60">
    <property type="entry name" value="Classic Zinc Finger"/>
    <property type="match status" value="1"/>
</dbReference>
<dbReference type="GO" id="GO:0016235">
    <property type="term" value="C:aggresome"/>
    <property type="evidence" value="ECO:0007669"/>
    <property type="project" value="TreeGrafter"/>
</dbReference>
<protein>
    <submittedName>
        <fullName evidence="5">TRAF-like protein</fullName>
    </submittedName>
</protein>
<dbReference type="Proteomes" id="UP000193920">
    <property type="component" value="Unassembled WGS sequence"/>
</dbReference>
<evidence type="ECO:0000256" key="2">
    <source>
        <dbReference type="SAM" id="MobiDB-lite"/>
    </source>
</evidence>
<dbReference type="GO" id="GO:0031625">
    <property type="term" value="F:ubiquitin protein ligase binding"/>
    <property type="evidence" value="ECO:0007669"/>
    <property type="project" value="TreeGrafter"/>
</dbReference>
<dbReference type="GO" id="GO:0070842">
    <property type="term" value="P:aggresome assembly"/>
    <property type="evidence" value="ECO:0007669"/>
    <property type="project" value="TreeGrafter"/>
</dbReference>
<feature type="region of interest" description="Disordered" evidence="2">
    <location>
        <begin position="417"/>
        <end position="442"/>
    </location>
</feature>
<gene>
    <name evidence="5" type="ORF">LY90DRAFT_508592</name>
</gene>
<feature type="domain" description="MATH" evidence="4">
    <location>
        <begin position="251"/>
        <end position="377"/>
    </location>
</feature>
<dbReference type="InterPro" id="IPR002083">
    <property type="entry name" value="MATH/TRAF_dom"/>
</dbReference>
<dbReference type="SUPFAM" id="SSF49599">
    <property type="entry name" value="TRAF domain-like"/>
    <property type="match status" value="1"/>
</dbReference>
<reference evidence="5 6" key="1">
    <citation type="submission" date="2016-08" db="EMBL/GenBank/DDBJ databases">
        <title>A Parts List for Fungal Cellulosomes Revealed by Comparative Genomics.</title>
        <authorList>
            <consortium name="DOE Joint Genome Institute"/>
            <person name="Haitjema C.H."/>
            <person name="Gilmore S.P."/>
            <person name="Henske J.K."/>
            <person name="Solomon K.V."/>
            <person name="De Groot R."/>
            <person name="Kuo A."/>
            <person name="Mondo S.J."/>
            <person name="Salamov A.A."/>
            <person name="Labutti K."/>
            <person name="Zhao Z."/>
            <person name="Chiniquy J."/>
            <person name="Barry K."/>
            <person name="Brewer H.M."/>
            <person name="Purvine S.O."/>
            <person name="Wright A.T."/>
            <person name="Boxma B."/>
            <person name="Van Alen T."/>
            <person name="Hackstein J.H."/>
            <person name="Baker S.E."/>
            <person name="Grigoriev I.V."/>
            <person name="O'Malley M.A."/>
        </authorList>
    </citation>
    <scope>NUCLEOTIDE SEQUENCE [LARGE SCALE GENOMIC DNA]</scope>
    <source>
        <strain evidence="5 6">G1</strain>
    </source>
</reference>
<keyword evidence="1" id="KW-0863">Zinc-finger</keyword>
<dbReference type="Pfam" id="PF22486">
    <property type="entry name" value="MATH_2"/>
    <property type="match status" value="1"/>
</dbReference>
<dbReference type="AlphaFoldDB" id="A0A1Y2CSY4"/>
<dbReference type="PROSITE" id="PS50144">
    <property type="entry name" value="MATH"/>
    <property type="match status" value="1"/>
</dbReference>
<keyword evidence="6" id="KW-1185">Reference proteome</keyword>
<dbReference type="Gene3D" id="2.60.210.10">
    <property type="entry name" value="Apoptosis, Tumor Necrosis Factor Receptor Associated Protein 2, Chain A"/>
    <property type="match status" value="1"/>
</dbReference>
<keyword evidence="1" id="KW-0479">Metal-binding</keyword>
<dbReference type="GO" id="GO:0061630">
    <property type="term" value="F:ubiquitin protein ligase activity"/>
    <property type="evidence" value="ECO:0007669"/>
    <property type="project" value="TreeGrafter"/>
</dbReference>
<sequence>MPYNFFDDNASCSSSNSSSQYEEVFTCFICLGLLKKPVLCPKCSKLCCEKCIKYIKTILKEKQKENEKSLCPYHNATLNYICTTCKIPICSDCALFDKHKGHNFIHLSDVCDSLRVKMGRHSEYLSERLQSLEDLLECTNKQIEFTKKSKYEIELLMDSIVQDAKQQLDLQMLNKIEKFKENKNKIINEIKNVNTSIEQVHHEIKKSNSYEFYQNSEDIIKDQLKKHSQNFNYYINEPVSLEFNNNLVPEFESSIFTIKNFSQVQKIKNIVYSDEVFLSFVKWRFKVYPNGNGRAKGKYLSVFIEMIEGSKEVADYQYKIELINKKKDVKNRNIIRKYTSQFKESDCWGYEKFYNLDLLFKDGFIDEDDTLELLFSVRQISYKQKCDDIILYLKNKERLSEETYSVEDIESKISITESSTDNIDNEKNNSSSSSSSSVNGIL</sequence>
<evidence type="ECO:0000313" key="6">
    <source>
        <dbReference type="Proteomes" id="UP000193920"/>
    </source>
</evidence>
<dbReference type="SUPFAM" id="SSF57845">
    <property type="entry name" value="B-box zinc-binding domain"/>
    <property type="match status" value="1"/>
</dbReference>
<organism evidence="5 6">
    <name type="scientific">Neocallimastix californiae</name>
    <dbReference type="NCBI Taxonomy" id="1754190"/>
    <lineage>
        <taxon>Eukaryota</taxon>
        <taxon>Fungi</taxon>
        <taxon>Fungi incertae sedis</taxon>
        <taxon>Chytridiomycota</taxon>
        <taxon>Chytridiomycota incertae sedis</taxon>
        <taxon>Neocallimastigomycetes</taxon>
        <taxon>Neocallimastigales</taxon>
        <taxon>Neocallimastigaceae</taxon>
        <taxon>Neocallimastix</taxon>
    </lineage>
</organism>
<dbReference type="CDD" id="cd19756">
    <property type="entry name" value="Bbox2"/>
    <property type="match status" value="1"/>
</dbReference>
<evidence type="ECO:0000259" key="4">
    <source>
        <dbReference type="PROSITE" id="PS50144"/>
    </source>
</evidence>
<dbReference type="GO" id="GO:0051865">
    <property type="term" value="P:protein autoubiquitination"/>
    <property type="evidence" value="ECO:0007669"/>
    <property type="project" value="TreeGrafter"/>
</dbReference>
<dbReference type="OrthoDB" id="192247at2759"/>
<dbReference type="InterPro" id="IPR000315">
    <property type="entry name" value="Znf_B-box"/>
</dbReference>
<evidence type="ECO:0000313" key="5">
    <source>
        <dbReference type="EMBL" id="ORY50180.1"/>
    </source>
</evidence>
<dbReference type="GO" id="GO:0008270">
    <property type="term" value="F:zinc ion binding"/>
    <property type="evidence" value="ECO:0007669"/>
    <property type="project" value="UniProtKB-KW"/>
</dbReference>
<dbReference type="Pfam" id="PF00643">
    <property type="entry name" value="zf-B_box"/>
    <property type="match status" value="1"/>
</dbReference>
<dbReference type="SMART" id="SM00061">
    <property type="entry name" value="MATH"/>
    <property type="match status" value="1"/>
</dbReference>
<dbReference type="EMBL" id="MCOG01000098">
    <property type="protein sequence ID" value="ORY50180.1"/>
    <property type="molecule type" value="Genomic_DNA"/>
</dbReference>
<dbReference type="STRING" id="1754190.A0A1Y2CSY4"/>
<evidence type="ECO:0000259" key="3">
    <source>
        <dbReference type="PROSITE" id="PS50119"/>
    </source>
</evidence>
<accession>A0A1Y2CSY4</accession>
<keyword evidence="1" id="KW-0862">Zinc</keyword>
<dbReference type="InterPro" id="IPR008974">
    <property type="entry name" value="TRAF-like"/>
</dbReference>